<gene>
    <name evidence="5" type="ORF">BCR43DRAFT_502599</name>
</gene>
<evidence type="ECO:0000313" key="5">
    <source>
        <dbReference type="EMBL" id="ORZ00969.1"/>
    </source>
</evidence>
<dbReference type="EMBL" id="MCGN01000002">
    <property type="protein sequence ID" value="ORZ00969.1"/>
    <property type="molecule type" value="Genomic_DNA"/>
</dbReference>
<dbReference type="FunCoup" id="A0A1X2HNR1">
    <property type="interactions" value="331"/>
</dbReference>
<dbReference type="SMART" id="SM00320">
    <property type="entry name" value="WD40"/>
    <property type="match status" value="5"/>
</dbReference>
<dbReference type="OMA" id="GVNARIY"/>
<evidence type="ECO:0000256" key="1">
    <source>
        <dbReference type="ARBA" id="ARBA00010143"/>
    </source>
</evidence>
<feature type="repeat" description="WD" evidence="4">
    <location>
        <begin position="120"/>
        <end position="149"/>
    </location>
</feature>
<dbReference type="GO" id="GO:0005656">
    <property type="term" value="C:nuclear pre-replicative complex"/>
    <property type="evidence" value="ECO:0007669"/>
    <property type="project" value="TreeGrafter"/>
</dbReference>
<dbReference type="Gene3D" id="2.130.10.10">
    <property type="entry name" value="YVTN repeat-like/Quinoprotein amine dehydrogenase"/>
    <property type="match status" value="2"/>
</dbReference>
<comment type="similarity">
    <text evidence="1">Belongs to the WD repeat IPI3/WDR18 family.</text>
</comment>
<feature type="repeat" description="WD" evidence="4">
    <location>
        <begin position="271"/>
        <end position="312"/>
    </location>
</feature>
<organism evidence="5 6">
    <name type="scientific">Syncephalastrum racemosum</name>
    <name type="common">Filamentous fungus</name>
    <dbReference type="NCBI Taxonomy" id="13706"/>
    <lineage>
        <taxon>Eukaryota</taxon>
        <taxon>Fungi</taxon>
        <taxon>Fungi incertae sedis</taxon>
        <taxon>Mucoromycota</taxon>
        <taxon>Mucoromycotina</taxon>
        <taxon>Mucoromycetes</taxon>
        <taxon>Mucorales</taxon>
        <taxon>Syncephalastraceae</taxon>
        <taxon>Syncephalastrum</taxon>
    </lineage>
</organism>
<evidence type="ECO:0000256" key="3">
    <source>
        <dbReference type="ARBA" id="ARBA00022737"/>
    </source>
</evidence>
<dbReference type="OrthoDB" id="756370at2759"/>
<evidence type="ECO:0000256" key="4">
    <source>
        <dbReference type="PROSITE-ProRule" id="PRU00221"/>
    </source>
</evidence>
<dbReference type="PANTHER" id="PTHR18763:SF0">
    <property type="entry name" value="WD REPEAT-CONTAINING PROTEIN 18"/>
    <property type="match status" value="1"/>
</dbReference>
<dbReference type="PROSITE" id="PS50082">
    <property type="entry name" value="WD_REPEATS_2"/>
    <property type="match status" value="3"/>
</dbReference>
<dbReference type="InterPro" id="IPR015943">
    <property type="entry name" value="WD40/YVTN_repeat-like_dom_sf"/>
</dbReference>
<dbReference type="Proteomes" id="UP000242180">
    <property type="component" value="Unassembled WGS sequence"/>
</dbReference>
<accession>A0A1X2HNR1</accession>
<dbReference type="AlphaFoldDB" id="A0A1X2HNR1"/>
<dbReference type="Pfam" id="PF00400">
    <property type="entry name" value="WD40"/>
    <property type="match status" value="3"/>
</dbReference>
<dbReference type="PROSITE" id="PS50294">
    <property type="entry name" value="WD_REPEATS_REGION"/>
    <property type="match status" value="2"/>
</dbReference>
<dbReference type="GO" id="GO:0120330">
    <property type="term" value="C:rixosome complex"/>
    <property type="evidence" value="ECO:0007669"/>
    <property type="project" value="TreeGrafter"/>
</dbReference>
<dbReference type="GO" id="GO:0006364">
    <property type="term" value="P:rRNA processing"/>
    <property type="evidence" value="ECO:0007669"/>
    <property type="project" value="TreeGrafter"/>
</dbReference>
<keyword evidence="3" id="KW-0677">Repeat</keyword>
<reference evidence="5 6" key="1">
    <citation type="submission" date="2016-07" db="EMBL/GenBank/DDBJ databases">
        <title>Pervasive Adenine N6-methylation of Active Genes in Fungi.</title>
        <authorList>
            <consortium name="DOE Joint Genome Institute"/>
            <person name="Mondo S.J."/>
            <person name="Dannebaum R.O."/>
            <person name="Kuo R.C."/>
            <person name="Labutti K."/>
            <person name="Haridas S."/>
            <person name="Kuo A."/>
            <person name="Salamov A."/>
            <person name="Ahrendt S.R."/>
            <person name="Lipzen A."/>
            <person name="Sullivan W."/>
            <person name="Andreopoulos W.B."/>
            <person name="Clum A."/>
            <person name="Lindquist E."/>
            <person name="Daum C."/>
            <person name="Ramamoorthy G.K."/>
            <person name="Gryganskyi A."/>
            <person name="Culley D."/>
            <person name="Magnuson J.K."/>
            <person name="James T.Y."/>
            <person name="O'Malley M.A."/>
            <person name="Stajich J.E."/>
            <person name="Spatafora J.W."/>
            <person name="Visel A."/>
            <person name="Grigoriev I.V."/>
        </authorList>
    </citation>
    <scope>NUCLEOTIDE SEQUENCE [LARGE SCALE GENOMIC DNA]</scope>
    <source>
        <strain evidence="5 6">NRRL 2496</strain>
    </source>
</reference>
<dbReference type="PROSITE" id="PS00678">
    <property type="entry name" value="WD_REPEATS_1"/>
    <property type="match status" value="1"/>
</dbReference>
<evidence type="ECO:0000256" key="2">
    <source>
        <dbReference type="ARBA" id="ARBA00022574"/>
    </source>
</evidence>
<comment type="caution">
    <text evidence="5">The sequence shown here is derived from an EMBL/GenBank/DDBJ whole genome shotgun (WGS) entry which is preliminary data.</text>
</comment>
<protein>
    <submittedName>
        <fullName evidence="5">WD40-repeat-containing domain protein</fullName>
    </submittedName>
</protein>
<proteinExistence type="inferred from homology"/>
<evidence type="ECO:0000313" key="6">
    <source>
        <dbReference type="Proteomes" id="UP000242180"/>
    </source>
</evidence>
<dbReference type="InterPro" id="IPR019775">
    <property type="entry name" value="WD40_repeat_CS"/>
</dbReference>
<dbReference type="PRINTS" id="PR00320">
    <property type="entry name" value="GPROTEINBRPT"/>
</dbReference>
<dbReference type="InterPro" id="IPR001680">
    <property type="entry name" value="WD40_rpt"/>
</dbReference>
<feature type="repeat" description="WD" evidence="4">
    <location>
        <begin position="171"/>
        <end position="202"/>
    </location>
</feature>
<dbReference type="InterPro" id="IPR020472">
    <property type="entry name" value="WD40_PAC1"/>
</dbReference>
<dbReference type="InterPro" id="IPR045227">
    <property type="entry name" value="WDR18/Ipi3/RID3"/>
</dbReference>
<dbReference type="InParanoid" id="A0A1X2HNR1"/>
<sequence>MLTEVAISSSNTDPVVYVWDIRTGSTLFGFRQSSSGRNALALVPKPGCGLQCGAVLTAQVDRGVINMYNWQRDHAQHKMPMPEKLVTLAASPDGALVAGATAQGRVFLWQIATGLLLKTFEAHYRHITRMAFQGDTLVTASEDATVRVWLLSELMDAEQEPDVLPAPLRDWTDHTLPIEDLALGSSSRIYTASMDRTVKVWDDELLTTFLFPQPAKAIVVNPSETKMFVACNDRIYPVELYRRQHDTAYGGDRIQAVGGLGRVVEATAESFVGHSQLITSLTLSFDGTLLISASEDGNCFVWDVASRQILHKFTSHKGPVSQVTCLIRPPELVTGSASAQANIPMPWKPFKRIIATDEEQQHGQ</sequence>
<keyword evidence="6" id="KW-1185">Reference proteome</keyword>
<keyword evidence="2 4" id="KW-0853">WD repeat</keyword>
<dbReference type="PANTHER" id="PTHR18763">
    <property type="entry name" value="WD-REPEAT PROTEIN 18"/>
    <property type="match status" value="1"/>
</dbReference>
<name>A0A1X2HNR1_SYNRA</name>
<dbReference type="SUPFAM" id="SSF50978">
    <property type="entry name" value="WD40 repeat-like"/>
    <property type="match status" value="1"/>
</dbReference>
<dbReference type="STRING" id="13706.A0A1X2HNR1"/>
<dbReference type="InterPro" id="IPR036322">
    <property type="entry name" value="WD40_repeat_dom_sf"/>
</dbReference>
<dbReference type="GO" id="GO:0006261">
    <property type="term" value="P:DNA-templated DNA replication"/>
    <property type="evidence" value="ECO:0007669"/>
    <property type="project" value="TreeGrafter"/>
</dbReference>